<reference evidence="2 3" key="1">
    <citation type="submission" date="2015-04" db="EMBL/GenBank/DDBJ databases">
        <title>Whole genome shotgun sequence of Flavihumibacter petaseus NBRC 106054.</title>
        <authorList>
            <person name="Miyazawa S."/>
            <person name="Hosoyama A."/>
            <person name="Hashimoto M."/>
            <person name="Noguchi M."/>
            <person name="Tsuchikane K."/>
            <person name="Ohji S."/>
            <person name="Yamazoe A."/>
            <person name="Ichikawa N."/>
            <person name="Kimura A."/>
            <person name="Fujita N."/>
        </authorList>
    </citation>
    <scope>NUCLEOTIDE SEQUENCE [LARGE SCALE GENOMIC DNA]</scope>
    <source>
        <strain evidence="2 3">NBRC 106054</strain>
    </source>
</reference>
<feature type="transmembrane region" description="Helical" evidence="1">
    <location>
        <begin position="94"/>
        <end position="121"/>
    </location>
</feature>
<evidence type="ECO:0000313" key="2">
    <source>
        <dbReference type="EMBL" id="GAO44218.1"/>
    </source>
</evidence>
<feature type="transmembrane region" description="Helical" evidence="1">
    <location>
        <begin position="61"/>
        <end position="82"/>
    </location>
</feature>
<keyword evidence="3" id="KW-1185">Reference proteome</keyword>
<evidence type="ECO:0000313" key="3">
    <source>
        <dbReference type="Proteomes" id="UP000033121"/>
    </source>
</evidence>
<evidence type="ECO:0000256" key="1">
    <source>
        <dbReference type="SAM" id="Phobius"/>
    </source>
</evidence>
<name>A0A0E9N345_9BACT</name>
<dbReference type="RefSeq" id="WP_046370174.1">
    <property type="nucleotide sequence ID" value="NZ_BBWV01000003.1"/>
</dbReference>
<keyword evidence="1" id="KW-0472">Membrane</keyword>
<dbReference type="AlphaFoldDB" id="A0A0E9N345"/>
<proteinExistence type="predicted"/>
<dbReference type="STRING" id="1220578.FPE01S_03_02560"/>
<dbReference type="OrthoDB" id="85581at563835"/>
<gene>
    <name evidence="2" type="ORF">FPE01S_03_02560</name>
</gene>
<feature type="transmembrane region" description="Helical" evidence="1">
    <location>
        <begin position="35"/>
        <end position="54"/>
    </location>
</feature>
<organism evidence="2 3">
    <name type="scientific">Flavihumibacter petaseus NBRC 106054</name>
    <dbReference type="NCBI Taxonomy" id="1220578"/>
    <lineage>
        <taxon>Bacteria</taxon>
        <taxon>Pseudomonadati</taxon>
        <taxon>Bacteroidota</taxon>
        <taxon>Chitinophagia</taxon>
        <taxon>Chitinophagales</taxon>
        <taxon>Chitinophagaceae</taxon>
        <taxon>Flavihumibacter</taxon>
    </lineage>
</organism>
<protein>
    <submittedName>
        <fullName evidence="2">Uncharacterized protein</fullName>
    </submittedName>
</protein>
<comment type="caution">
    <text evidence="2">The sequence shown here is derived from an EMBL/GenBank/DDBJ whole genome shotgun (WGS) entry which is preliminary data.</text>
</comment>
<accession>A0A0E9N345</accession>
<keyword evidence="1" id="KW-1133">Transmembrane helix</keyword>
<dbReference type="EMBL" id="BBWV01000003">
    <property type="protein sequence ID" value="GAO44218.1"/>
    <property type="molecule type" value="Genomic_DNA"/>
</dbReference>
<dbReference type="Proteomes" id="UP000033121">
    <property type="component" value="Unassembled WGS sequence"/>
</dbReference>
<sequence length="138" mass="14821">MQLKAALTPFVFGILGILTTDILGSLAAVQLDISYYWFALVSLVNYAVAGHFIWRVSGMWTTILLTAAMGIFDGSAGFYIAAKLGAYGSGFTEAWIVLGMLAASISMIFMAGAFGALVAAVSKEYFPQHQQIKGDHER</sequence>
<feature type="transmembrane region" description="Helical" evidence="1">
    <location>
        <begin position="7"/>
        <end position="29"/>
    </location>
</feature>
<keyword evidence="1" id="KW-0812">Transmembrane</keyword>